<keyword evidence="2" id="KW-0812">Transmembrane</keyword>
<evidence type="ECO:0000256" key="1">
    <source>
        <dbReference type="SAM" id="MobiDB-lite"/>
    </source>
</evidence>
<protein>
    <submittedName>
        <fullName evidence="3">Uncharacterized protein</fullName>
    </submittedName>
</protein>
<evidence type="ECO:0000313" key="3">
    <source>
        <dbReference type="EMBL" id="SFD96291.1"/>
    </source>
</evidence>
<keyword evidence="4" id="KW-1185">Reference proteome</keyword>
<evidence type="ECO:0000313" key="4">
    <source>
        <dbReference type="Proteomes" id="UP000198589"/>
    </source>
</evidence>
<keyword evidence="2" id="KW-1133">Transmembrane helix</keyword>
<proteinExistence type="predicted"/>
<gene>
    <name evidence="3" type="ORF">SAMN05216574_101450</name>
</gene>
<keyword evidence="2" id="KW-0472">Membrane</keyword>
<dbReference type="Proteomes" id="UP000198589">
    <property type="component" value="Unassembled WGS sequence"/>
</dbReference>
<feature type="region of interest" description="Disordered" evidence="1">
    <location>
        <begin position="183"/>
        <end position="315"/>
    </location>
</feature>
<organism evidence="3 4">
    <name type="scientific">Blastococcus tunisiensis</name>
    <dbReference type="NCBI Taxonomy" id="1798228"/>
    <lineage>
        <taxon>Bacteria</taxon>
        <taxon>Bacillati</taxon>
        <taxon>Actinomycetota</taxon>
        <taxon>Actinomycetes</taxon>
        <taxon>Geodermatophilales</taxon>
        <taxon>Geodermatophilaceae</taxon>
        <taxon>Blastococcus</taxon>
    </lineage>
</organism>
<feature type="compositionally biased region" description="Polar residues" evidence="1">
    <location>
        <begin position="212"/>
        <end position="227"/>
    </location>
</feature>
<feature type="transmembrane region" description="Helical" evidence="2">
    <location>
        <begin position="53"/>
        <end position="72"/>
    </location>
</feature>
<dbReference type="EMBL" id="FOND01000001">
    <property type="protein sequence ID" value="SFD96291.1"/>
    <property type="molecule type" value="Genomic_DNA"/>
</dbReference>
<feature type="compositionally biased region" description="Polar residues" evidence="1">
    <location>
        <begin position="281"/>
        <end position="290"/>
    </location>
</feature>
<dbReference type="AlphaFoldDB" id="A0A1I1WMU6"/>
<reference evidence="4" key="1">
    <citation type="submission" date="2016-10" db="EMBL/GenBank/DDBJ databases">
        <authorList>
            <person name="Varghese N."/>
            <person name="Submissions S."/>
        </authorList>
    </citation>
    <scope>NUCLEOTIDE SEQUENCE [LARGE SCALE GENOMIC DNA]</scope>
    <source>
        <strain evidence="4">DSM 46838</strain>
    </source>
</reference>
<feature type="transmembrane region" description="Helical" evidence="2">
    <location>
        <begin position="158"/>
        <end position="177"/>
    </location>
</feature>
<accession>A0A1I1WMU6</accession>
<evidence type="ECO:0000256" key="2">
    <source>
        <dbReference type="SAM" id="Phobius"/>
    </source>
</evidence>
<sequence length="315" mass="32609">MSLRMADMLGVKLRRRLTPRVGAAARHVAHRGRDAWQSRKPIWVPKLRRGGKVVAVAAALAALIALGFKGQLSRELAAFSPLASGSVAETEGESALVPLPSPWDVVIDKVRDVAPAVSRPHIGFAPLGDVSLTPESGADAGGASSATAAGQSGQAHVMSTPSALAVAVAVAVGVMVVRRMRREGKDSTSDGDGDPAAEPSNVDTPTREPRNAATSESRPPASGQQQAPRPPIDPRRGKNGDGQARPVPVPADHTKQVVASETTREELGSAATAAGEESARSDTSPSSRAQPTPPVTGARAEHSTSRVVLFTATKW</sequence>
<name>A0A1I1WMU6_9ACTN</name>